<evidence type="ECO:0008006" key="6">
    <source>
        <dbReference type="Google" id="ProtNLM"/>
    </source>
</evidence>
<feature type="transmembrane region" description="Helical" evidence="2">
    <location>
        <begin position="30"/>
        <end position="56"/>
    </location>
</feature>
<dbReference type="Pfam" id="PF03137">
    <property type="entry name" value="OATP"/>
    <property type="match status" value="1"/>
</dbReference>
<keyword evidence="5" id="KW-1185">Reference proteome</keyword>
<feature type="transmembrane region" description="Helical" evidence="2">
    <location>
        <begin position="176"/>
        <end position="199"/>
    </location>
</feature>
<reference evidence="5" key="1">
    <citation type="submission" date="2012-12" db="EMBL/GenBank/DDBJ databases">
        <authorList>
            <person name="Hellsten U."/>
            <person name="Grimwood J."/>
            <person name="Chapman J.A."/>
            <person name="Shapiro H."/>
            <person name="Aerts A."/>
            <person name="Otillar R.P."/>
            <person name="Terry A.Y."/>
            <person name="Boore J.L."/>
            <person name="Simakov O."/>
            <person name="Marletaz F."/>
            <person name="Cho S.-J."/>
            <person name="Edsinger-Gonzales E."/>
            <person name="Havlak P."/>
            <person name="Kuo D.-H."/>
            <person name="Larsson T."/>
            <person name="Lv J."/>
            <person name="Arendt D."/>
            <person name="Savage R."/>
            <person name="Osoegawa K."/>
            <person name="de Jong P."/>
            <person name="Lindberg D.R."/>
            <person name="Seaver E.C."/>
            <person name="Weisblat D.A."/>
            <person name="Putnam N.H."/>
            <person name="Grigoriev I.V."/>
            <person name="Rokhsar D.S."/>
        </authorList>
    </citation>
    <scope>NUCLEOTIDE SEQUENCE</scope>
</reference>
<reference evidence="3 5" key="2">
    <citation type="journal article" date="2013" name="Nature">
        <title>Insights into bilaterian evolution from three spiralian genomes.</title>
        <authorList>
            <person name="Simakov O."/>
            <person name="Marletaz F."/>
            <person name="Cho S.J."/>
            <person name="Edsinger-Gonzales E."/>
            <person name="Havlak P."/>
            <person name="Hellsten U."/>
            <person name="Kuo D.H."/>
            <person name="Larsson T."/>
            <person name="Lv J."/>
            <person name="Arendt D."/>
            <person name="Savage R."/>
            <person name="Osoegawa K."/>
            <person name="de Jong P."/>
            <person name="Grimwood J."/>
            <person name="Chapman J.A."/>
            <person name="Shapiro H."/>
            <person name="Aerts A."/>
            <person name="Otillar R.P."/>
            <person name="Terry A.Y."/>
            <person name="Boore J.L."/>
            <person name="Grigoriev I.V."/>
            <person name="Lindberg D.R."/>
            <person name="Seaver E.C."/>
            <person name="Weisblat D.A."/>
            <person name="Putnam N.H."/>
            <person name="Rokhsar D.S."/>
        </authorList>
    </citation>
    <scope>NUCLEOTIDE SEQUENCE</scope>
</reference>
<evidence type="ECO:0000313" key="4">
    <source>
        <dbReference type="EnsemblMetazoa" id="HelroP161320"/>
    </source>
</evidence>
<dbReference type="PANTHER" id="PTHR11388:SF142">
    <property type="entry name" value="SOLUTE CARRIER ORGANIC ANION TRANSPORTER FAMILY MEMBER 5A1"/>
    <property type="match status" value="1"/>
</dbReference>
<protein>
    <recommendedName>
        <fullName evidence="6">Major facilitator superfamily (MFS) profile domain-containing protein</fullName>
    </recommendedName>
</protein>
<feature type="transmembrane region" description="Helical" evidence="2">
    <location>
        <begin position="68"/>
        <end position="91"/>
    </location>
</feature>
<sequence length="218" mass="23843">MDGVQNAEHVASRSAGGRIVVILTSLRKNIWSFIVFYLIFSFTHGIHGSYTASILATLEKNFNLPSSLSSIVVTIACLGYMSSAISVSFFITPNYHVRLFAICMLVTGCCGFLYSLTHFIFKENVNYDAIGMIQNIERNVSIHKTVLCNVSLNPDEGVTSICEVDSKNKMDVSPNYVALVMFIVAEVFHGAAGACLWTVGFSFIDDNLPVNTASKIMG</sequence>
<dbReference type="HOGENOM" id="CLU_1268145_0_0_1"/>
<dbReference type="GO" id="GO:0016020">
    <property type="term" value="C:membrane"/>
    <property type="evidence" value="ECO:0007669"/>
    <property type="project" value="InterPro"/>
</dbReference>
<evidence type="ECO:0000313" key="3">
    <source>
        <dbReference type="EMBL" id="ESO02089.1"/>
    </source>
</evidence>
<reference evidence="4" key="3">
    <citation type="submission" date="2015-06" db="UniProtKB">
        <authorList>
            <consortium name="EnsemblMetazoa"/>
        </authorList>
    </citation>
    <scope>IDENTIFICATION</scope>
</reference>
<dbReference type="Proteomes" id="UP000015101">
    <property type="component" value="Unassembled WGS sequence"/>
</dbReference>
<dbReference type="EnsemblMetazoa" id="HelroT161320">
    <property type="protein sequence ID" value="HelroP161320"/>
    <property type="gene ID" value="HelroG161320"/>
</dbReference>
<dbReference type="RefSeq" id="XP_009019497.1">
    <property type="nucleotide sequence ID" value="XM_009021249.1"/>
</dbReference>
<dbReference type="SUPFAM" id="SSF103473">
    <property type="entry name" value="MFS general substrate transporter"/>
    <property type="match status" value="1"/>
</dbReference>
<proteinExistence type="predicted"/>
<dbReference type="GeneID" id="20199121"/>
<gene>
    <name evidence="4" type="primary">20199121</name>
    <name evidence="3" type="ORF">HELRODRAFT_161320</name>
</gene>
<evidence type="ECO:0000313" key="5">
    <source>
        <dbReference type="Proteomes" id="UP000015101"/>
    </source>
</evidence>
<evidence type="ECO:0000256" key="2">
    <source>
        <dbReference type="SAM" id="Phobius"/>
    </source>
</evidence>
<dbReference type="AlphaFoldDB" id="T1ERC1"/>
<dbReference type="InterPro" id="IPR036259">
    <property type="entry name" value="MFS_trans_sf"/>
</dbReference>
<dbReference type="PANTHER" id="PTHR11388">
    <property type="entry name" value="ORGANIC ANION TRANSPORTER"/>
    <property type="match status" value="1"/>
</dbReference>
<dbReference type="CTD" id="20199121"/>
<dbReference type="EMBL" id="KB096742">
    <property type="protein sequence ID" value="ESO02089.1"/>
    <property type="molecule type" value="Genomic_DNA"/>
</dbReference>
<evidence type="ECO:0000256" key="1">
    <source>
        <dbReference type="ARBA" id="ARBA00023157"/>
    </source>
</evidence>
<feature type="transmembrane region" description="Helical" evidence="2">
    <location>
        <begin position="97"/>
        <end position="116"/>
    </location>
</feature>
<name>T1ERC1_HELRO</name>
<keyword evidence="2" id="KW-1133">Transmembrane helix</keyword>
<dbReference type="OrthoDB" id="6125972at2759"/>
<organism evidence="4 5">
    <name type="scientific">Helobdella robusta</name>
    <name type="common">Californian leech</name>
    <dbReference type="NCBI Taxonomy" id="6412"/>
    <lineage>
        <taxon>Eukaryota</taxon>
        <taxon>Metazoa</taxon>
        <taxon>Spiralia</taxon>
        <taxon>Lophotrochozoa</taxon>
        <taxon>Annelida</taxon>
        <taxon>Clitellata</taxon>
        <taxon>Hirudinea</taxon>
        <taxon>Rhynchobdellida</taxon>
        <taxon>Glossiphoniidae</taxon>
        <taxon>Helobdella</taxon>
    </lineage>
</organism>
<dbReference type="KEGG" id="hro:HELRODRAFT_161320"/>
<keyword evidence="2" id="KW-0812">Transmembrane</keyword>
<dbReference type="Gene3D" id="1.20.1250.20">
    <property type="entry name" value="MFS general substrate transporter like domains"/>
    <property type="match status" value="1"/>
</dbReference>
<dbReference type="InParanoid" id="T1ERC1"/>
<dbReference type="InterPro" id="IPR004156">
    <property type="entry name" value="OATP"/>
</dbReference>
<dbReference type="GO" id="GO:0055085">
    <property type="term" value="P:transmembrane transport"/>
    <property type="evidence" value="ECO:0007669"/>
    <property type="project" value="InterPro"/>
</dbReference>
<keyword evidence="1" id="KW-1015">Disulfide bond</keyword>
<dbReference type="EMBL" id="AMQM01000794">
    <property type="status" value="NOT_ANNOTATED_CDS"/>
    <property type="molecule type" value="Genomic_DNA"/>
</dbReference>
<accession>T1ERC1</accession>
<keyword evidence="2" id="KW-0472">Membrane</keyword>